<name>A0A918IP54_9ACTN</name>
<dbReference type="RefSeq" id="WP_229882584.1">
    <property type="nucleotide sequence ID" value="NZ_BMVG01000091.1"/>
</dbReference>
<proteinExistence type="predicted"/>
<evidence type="ECO:0008006" key="3">
    <source>
        <dbReference type="Google" id="ProtNLM"/>
    </source>
</evidence>
<dbReference type="EMBL" id="BMVG01000091">
    <property type="protein sequence ID" value="GGW24497.1"/>
    <property type="molecule type" value="Genomic_DNA"/>
</dbReference>
<dbReference type="Proteomes" id="UP000655443">
    <property type="component" value="Unassembled WGS sequence"/>
</dbReference>
<dbReference type="InterPro" id="IPR014942">
    <property type="entry name" value="AbiEii"/>
</dbReference>
<sequence>MDELHDRLIRVDLDALVDHGFALAGGYAIKAHHILDRLSDDVDLFTSLDRRAEMPAAEARIAQAYEEAGYAVEHVDSSDTYVRLYVTDPAAGRTSKVELVAETLDHQPVPSEFGPVLHRDDVAAGKIEALFSRAELRDFIDVDALIKAGYTRDQLLRFAEHRDAGFDRRVFADMLGSVTRFRSDRFAAYGITPETADAIKERFAEWRQELSRPAE</sequence>
<organism evidence="1 2">
    <name type="scientific">Streptomyces alanosinicus</name>
    <dbReference type="NCBI Taxonomy" id="68171"/>
    <lineage>
        <taxon>Bacteria</taxon>
        <taxon>Bacillati</taxon>
        <taxon>Actinomycetota</taxon>
        <taxon>Actinomycetes</taxon>
        <taxon>Kitasatosporales</taxon>
        <taxon>Streptomycetaceae</taxon>
        <taxon>Streptomyces</taxon>
    </lineage>
</organism>
<comment type="caution">
    <text evidence="1">The sequence shown here is derived from an EMBL/GenBank/DDBJ whole genome shotgun (WGS) entry which is preliminary data.</text>
</comment>
<dbReference type="Pfam" id="PF08843">
    <property type="entry name" value="AbiEii"/>
    <property type="match status" value="1"/>
</dbReference>
<reference evidence="1" key="1">
    <citation type="journal article" date="2014" name="Int. J. Syst. Evol. Microbiol.">
        <title>Complete genome sequence of Corynebacterium casei LMG S-19264T (=DSM 44701T), isolated from a smear-ripened cheese.</title>
        <authorList>
            <consortium name="US DOE Joint Genome Institute (JGI-PGF)"/>
            <person name="Walter F."/>
            <person name="Albersmeier A."/>
            <person name="Kalinowski J."/>
            <person name="Ruckert C."/>
        </authorList>
    </citation>
    <scope>NUCLEOTIDE SEQUENCE</scope>
    <source>
        <strain evidence="1">JCM 4714</strain>
    </source>
</reference>
<evidence type="ECO:0000313" key="2">
    <source>
        <dbReference type="Proteomes" id="UP000655443"/>
    </source>
</evidence>
<accession>A0A918IP54</accession>
<gene>
    <name evidence="1" type="ORF">GCM10010339_94310</name>
</gene>
<evidence type="ECO:0000313" key="1">
    <source>
        <dbReference type="EMBL" id="GGW24497.1"/>
    </source>
</evidence>
<protein>
    <recommendedName>
        <fullName evidence="3">Nucleotidyl transferase AbiEii/AbiGii toxin family protein</fullName>
    </recommendedName>
</protein>
<dbReference type="AlphaFoldDB" id="A0A918IP54"/>
<keyword evidence="2" id="KW-1185">Reference proteome</keyword>
<reference evidence="1" key="2">
    <citation type="submission" date="2020-09" db="EMBL/GenBank/DDBJ databases">
        <authorList>
            <person name="Sun Q."/>
            <person name="Ohkuma M."/>
        </authorList>
    </citation>
    <scope>NUCLEOTIDE SEQUENCE</scope>
    <source>
        <strain evidence="1">JCM 4714</strain>
    </source>
</reference>